<evidence type="ECO:0000313" key="2">
    <source>
        <dbReference type="EMBL" id="EJK64519.1"/>
    </source>
</evidence>
<dbReference type="AlphaFoldDB" id="K0SHR2"/>
<name>K0SHR2_THAOC</name>
<gene>
    <name evidence="2" type="ORF">THAOC_14739</name>
</gene>
<feature type="non-terminal residue" evidence="2">
    <location>
        <position position="1"/>
    </location>
</feature>
<feature type="region of interest" description="Disordered" evidence="1">
    <location>
        <begin position="360"/>
        <end position="380"/>
    </location>
</feature>
<sequence length="548" mass="58740">YEVVDQPGCPSYGDYFGGPMGTARENCCYCQMEVPSSSPTLTNQPTTATRAPTLTMDDDFMQWYSQLGGTSEPPCEGNTPGWVDSAGDGCWWYEMFDAPGCPEEGDLYVGPMGSARENCCYCWMDAPTSAPTVSSSPTFTPAPTAPVLCQGSTPNFKDSFGDGCDWYESSDEPGCPHTATTTRASWESPTITAATARCPLPRPKPPLTLATTSSRATAFARQATVRTPSGSGSTSTFMRHWEWEEAGAGEITGATDGFGGALCYAFTSGSTTESQESTATESQESTATETPAEAISGLWGSLFDPEPYRIPLLDAWNELRGSSSDPSWVCGEASDMSALDVSGVKFERMADDELSPLLVVVPDSDDDDDDDDPSLPPPSQTMHICMAWNSDFLDPFEPSLVLPSLLLSLLEPDILLVMADEADVPDDVVPAPTEMDCLDPDPEPVPLQWLLDMSPLSSSLPRARAAEVLVERGTPEEARDAPPAGPAHVGVRVVALRVVRGLVRRHRRPPPEGHGSRGLDPGELVRAQRADGGGRRFGPVREGIVAYR</sequence>
<feature type="region of interest" description="Disordered" evidence="1">
    <location>
        <begin position="504"/>
        <end position="523"/>
    </location>
</feature>
<feature type="region of interest" description="Disordered" evidence="1">
    <location>
        <begin position="272"/>
        <end position="291"/>
    </location>
</feature>
<keyword evidence="3" id="KW-1185">Reference proteome</keyword>
<comment type="caution">
    <text evidence="2">The sequence shown here is derived from an EMBL/GenBank/DDBJ whole genome shotgun (WGS) entry which is preliminary data.</text>
</comment>
<protein>
    <submittedName>
        <fullName evidence="2">Uncharacterized protein</fullName>
    </submittedName>
</protein>
<accession>K0SHR2</accession>
<organism evidence="2 3">
    <name type="scientific">Thalassiosira oceanica</name>
    <name type="common">Marine diatom</name>
    <dbReference type="NCBI Taxonomy" id="159749"/>
    <lineage>
        <taxon>Eukaryota</taxon>
        <taxon>Sar</taxon>
        <taxon>Stramenopiles</taxon>
        <taxon>Ochrophyta</taxon>
        <taxon>Bacillariophyta</taxon>
        <taxon>Coscinodiscophyceae</taxon>
        <taxon>Thalassiosirophycidae</taxon>
        <taxon>Thalassiosirales</taxon>
        <taxon>Thalassiosiraceae</taxon>
        <taxon>Thalassiosira</taxon>
    </lineage>
</organism>
<dbReference type="EMBL" id="AGNL01017169">
    <property type="protein sequence ID" value="EJK64519.1"/>
    <property type="molecule type" value="Genomic_DNA"/>
</dbReference>
<feature type="compositionally biased region" description="Acidic residues" evidence="1">
    <location>
        <begin position="363"/>
        <end position="373"/>
    </location>
</feature>
<reference evidence="2 3" key="1">
    <citation type="journal article" date="2012" name="Genome Biol.">
        <title>Genome and low-iron response of an oceanic diatom adapted to chronic iron limitation.</title>
        <authorList>
            <person name="Lommer M."/>
            <person name="Specht M."/>
            <person name="Roy A.S."/>
            <person name="Kraemer L."/>
            <person name="Andreson R."/>
            <person name="Gutowska M.A."/>
            <person name="Wolf J."/>
            <person name="Bergner S.V."/>
            <person name="Schilhabel M.B."/>
            <person name="Klostermeier U.C."/>
            <person name="Beiko R.G."/>
            <person name="Rosenstiel P."/>
            <person name="Hippler M."/>
            <person name="Laroche J."/>
        </authorList>
    </citation>
    <scope>NUCLEOTIDE SEQUENCE [LARGE SCALE GENOMIC DNA]</scope>
    <source>
        <strain evidence="2 3">CCMP1005</strain>
    </source>
</reference>
<evidence type="ECO:0000256" key="1">
    <source>
        <dbReference type="SAM" id="MobiDB-lite"/>
    </source>
</evidence>
<dbReference type="Proteomes" id="UP000266841">
    <property type="component" value="Unassembled WGS sequence"/>
</dbReference>
<evidence type="ECO:0000313" key="3">
    <source>
        <dbReference type="Proteomes" id="UP000266841"/>
    </source>
</evidence>
<proteinExistence type="predicted"/>